<dbReference type="InParanoid" id="A0A2H3DD18"/>
<dbReference type="AlphaFoldDB" id="A0A2H3DD18"/>
<dbReference type="EMBL" id="KZ293657">
    <property type="protein sequence ID" value="PBK93111.1"/>
    <property type="molecule type" value="Genomic_DNA"/>
</dbReference>
<organism evidence="1 2">
    <name type="scientific">Armillaria gallica</name>
    <name type="common">Bulbous honey fungus</name>
    <name type="synonym">Armillaria bulbosa</name>
    <dbReference type="NCBI Taxonomy" id="47427"/>
    <lineage>
        <taxon>Eukaryota</taxon>
        <taxon>Fungi</taxon>
        <taxon>Dikarya</taxon>
        <taxon>Basidiomycota</taxon>
        <taxon>Agaricomycotina</taxon>
        <taxon>Agaricomycetes</taxon>
        <taxon>Agaricomycetidae</taxon>
        <taxon>Agaricales</taxon>
        <taxon>Marasmiineae</taxon>
        <taxon>Physalacriaceae</taxon>
        <taxon>Armillaria</taxon>
    </lineage>
</organism>
<evidence type="ECO:0000313" key="2">
    <source>
        <dbReference type="Proteomes" id="UP000217790"/>
    </source>
</evidence>
<evidence type="ECO:0000313" key="1">
    <source>
        <dbReference type="EMBL" id="PBK93111.1"/>
    </source>
</evidence>
<protein>
    <submittedName>
        <fullName evidence="1">Uncharacterized protein</fullName>
    </submittedName>
</protein>
<proteinExistence type="predicted"/>
<dbReference type="STRING" id="47427.A0A2H3DD18"/>
<dbReference type="OrthoDB" id="10513631at2759"/>
<reference evidence="2" key="1">
    <citation type="journal article" date="2017" name="Nat. Ecol. Evol.">
        <title>Genome expansion and lineage-specific genetic innovations in the forest pathogenic fungi Armillaria.</title>
        <authorList>
            <person name="Sipos G."/>
            <person name="Prasanna A.N."/>
            <person name="Walter M.C."/>
            <person name="O'Connor E."/>
            <person name="Balint B."/>
            <person name="Krizsan K."/>
            <person name="Kiss B."/>
            <person name="Hess J."/>
            <person name="Varga T."/>
            <person name="Slot J."/>
            <person name="Riley R."/>
            <person name="Boka B."/>
            <person name="Rigling D."/>
            <person name="Barry K."/>
            <person name="Lee J."/>
            <person name="Mihaltcheva S."/>
            <person name="LaButti K."/>
            <person name="Lipzen A."/>
            <person name="Waldron R."/>
            <person name="Moloney N.M."/>
            <person name="Sperisen C."/>
            <person name="Kredics L."/>
            <person name="Vagvoelgyi C."/>
            <person name="Patrignani A."/>
            <person name="Fitzpatrick D."/>
            <person name="Nagy I."/>
            <person name="Doyle S."/>
            <person name="Anderson J.B."/>
            <person name="Grigoriev I.V."/>
            <person name="Gueldener U."/>
            <person name="Muensterkoetter M."/>
            <person name="Nagy L.G."/>
        </authorList>
    </citation>
    <scope>NUCLEOTIDE SEQUENCE [LARGE SCALE GENOMIC DNA]</scope>
    <source>
        <strain evidence="2">Ar21-2</strain>
    </source>
</reference>
<name>A0A2H3DD18_ARMGA</name>
<accession>A0A2H3DD18</accession>
<gene>
    <name evidence="1" type="ORF">ARMGADRAFT_1080276</name>
</gene>
<keyword evidence="2" id="KW-1185">Reference proteome</keyword>
<dbReference type="Proteomes" id="UP000217790">
    <property type="component" value="Unassembled WGS sequence"/>
</dbReference>
<sequence>MAQPYHGRLALRSSSIHSLFQFFPLSQTMKPLIGTYPAHRETRTQPSVPSRLTNANALGMLRMARKYSEAPTDTQVAVASRDENIHEDPLEFELWRFTESGNRREGTARERVATKEMQAPIETPASPTSAAVSEAAIKVSLEFEHPDVAQLPRLLYPQMLYDDTLDSTPLLSPSNARSTASDADLPTQSPLVDVQLFQRITIGNVAQVWRGSLTSSQGTVVSIVAEMYSQRHFEAMNKETHSSPVGQPCACALRYICNARQILGSCDLERSIPLLFVRWIKDKRGGTPNCLEIRERSSLYRTSSSRPRAKKHRKNRNGALRILDFEPSSLDKSCPCGKLEGLCEVFNSMMEWR</sequence>